<evidence type="ECO:0000256" key="1">
    <source>
        <dbReference type="SAM" id="MobiDB-lite"/>
    </source>
</evidence>
<dbReference type="AlphaFoldDB" id="A0A934K9K4"/>
<dbReference type="PANTHER" id="PTHR21197:SF0">
    <property type="entry name" value="UDP-GALACTOPYRANOSE MUTASE"/>
    <property type="match status" value="1"/>
</dbReference>
<dbReference type="InterPro" id="IPR036188">
    <property type="entry name" value="FAD/NAD-bd_sf"/>
</dbReference>
<dbReference type="Pfam" id="PF01593">
    <property type="entry name" value="Amino_oxidase"/>
    <property type="match status" value="1"/>
</dbReference>
<dbReference type="PANTHER" id="PTHR21197">
    <property type="entry name" value="UDP-GALACTOPYRANOSE MUTASE"/>
    <property type="match status" value="1"/>
</dbReference>
<dbReference type="RefSeq" id="WP_338177018.1">
    <property type="nucleotide sequence ID" value="NZ_JAEKNQ010000019.1"/>
</dbReference>
<proteinExistence type="predicted"/>
<evidence type="ECO:0000259" key="2">
    <source>
        <dbReference type="Pfam" id="PF01593"/>
    </source>
</evidence>
<organism evidence="3 4">
    <name type="scientific">Candidatus Dormiibacter inghamiae</name>
    <dbReference type="NCBI Taxonomy" id="3127013"/>
    <lineage>
        <taxon>Bacteria</taxon>
        <taxon>Bacillati</taxon>
        <taxon>Candidatus Dormiibacterota</taxon>
        <taxon>Candidatus Dormibacteria</taxon>
        <taxon>Candidatus Dormibacterales</taxon>
        <taxon>Candidatus Dormibacteraceae</taxon>
        <taxon>Candidatus Dormiibacter</taxon>
    </lineage>
</organism>
<dbReference type="InterPro" id="IPR002937">
    <property type="entry name" value="Amino_oxidase"/>
</dbReference>
<sequence>MNNHNSFRHAVVMGAGPAGLTTAYELSKHGIGATVLEKDPEYVGGIARTAQHNGYRFDIGGHRFFSKNLEVEDLWTEILGDEMLTCNRLSRIYYRGKYFDYPLKATNALLSLGPVETVRCMASYAWAKLTPVREPRNLEDWVRNQFGERLFQIFFKTYTEKVWGISTSELSADWAAQRIKGLDLTQVLKNALLPPRELKERGEVIKTLIDEFRYPRFGPGQLWETVRDLMAERGQPVQMGQTVERIRHENGRVVSVEVRDQAGSVRQVRGSDFVSSLPVRELVLKLDPAPPRAVLAAARSLSYRDFLSVVLMIRRRELFPDNWIYIHEPGVQVGRIQNFKNWSRWMVPDEETTCLGLEYFCFEDDQLWKSTDEELIALGTREVVQLGMCERAEIFDGAVVRQRKAYPVYDDVYLDHLGTIRQWLDANVPNLHLCGRNGMHKYNNQDHSMLTALLVARNIAGVTKLDPWKVNADAEYHEEVRDGEQDLSGRQMPSRVREEEPVA</sequence>
<dbReference type="GO" id="GO:0005829">
    <property type="term" value="C:cytosol"/>
    <property type="evidence" value="ECO:0007669"/>
    <property type="project" value="TreeGrafter"/>
</dbReference>
<dbReference type="GO" id="GO:0008767">
    <property type="term" value="F:UDP-galactopyranose mutase activity"/>
    <property type="evidence" value="ECO:0007669"/>
    <property type="project" value="TreeGrafter"/>
</dbReference>
<evidence type="ECO:0000313" key="4">
    <source>
        <dbReference type="Proteomes" id="UP000620075"/>
    </source>
</evidence>
<feature type="domain" description="Amine oxidase" evidence="2">
    <location>
        <begin position="18"/>
        <end position="437"/>
    </location>
</feature>
<evidence type="ECO:0000313" key="3">
    <source>
        <dbReference type="EMBL" id="MBJ7602484.1"/>
    </source>
</evidence>
<dbReference type="NCBIfam" id="NF005548">
    <property type="entry name" value="PRK07208.1-4"/>
    <property type="match status" value="1"/>
</dbReference>
<feature type="region of interest" description="Disordered" evidence="1">
    <location>
        <begin position="479"/>
        <end position="503"/>
    </location>
</feature>
<dbReference type="SUPFAM" id="SSF51905">
    <property type="entry name" value="FAD/NAD(P)-binding domain"/>
    <property type="match status" value="1"/>
</dbReference>
<protein>
    <submittedName>
        <fullName evidence="3">NAD(P)/FAD-dependent oxidoreductase</fullName>
    </submittedName>
</protein>
<dbReference type="GO" id="GO:0016491">
    <property type="term" value="F:oxidoreductase activity"/>
    <property type="evidence" value="ECO:0007669"/>
    <property type="project" value="InterPro"/>
</dbReference>
<name>A0A934K9K4_9BACT</name>
<dbReference type="Proteomes" id="UP000620075">
    <property type="component" value="Unassembled WGS sequence"/>
</dbReference>
<accession>A0A934K9K4</accession>
<dbReference type="NCBIfam" id="NF005547">
    <property type="entry name" value="PRK07208.1-3"/>
    <property type="match status" value="1"/>
</dbReference>
<comment type="caution">
    <text evidence="3">The sequence shown here is derived from an EMBL/GenBank/DDBJ whole genome shotgun (WGS) entry which is preliminary data.</text>
</comment>
<dbReference type="NCBIfam" id="NF005545">
    <property type="entry name" value="PRK07208.1-1"/>
    <property type="match status" value="1"/>
</dbReference>
<gene>
    <name evidence="3" type="ORF">JF888_04715</name>
</gene>
<dbReference type="EMBL" id="JAEKNQ010000019">
    <property type="protein sequence ID" value="MBJ7602484.1"/>
    <property type="molecule type" value="Genomic_DNA"/>
</dbReference>
<dbReference type="GO" id="GO:0050660">
    <property type="term" value="F:flavin adenine dinucleotide binding"/>
    <property type="evidence" value="ECO:0007669"/>
    <property type="project" value="TreeGrafter"/>
</dbReference>
<dbReference type="Gene3D" id="3.50.50.60">
    <property type="entry name" value="FAD/NAD(P)-binding domain"/>
    <property type="match status" value="1"/>
</dbReference>
<reference evidence="3 4" key="1">
    <citation type="submission" date="2020-10" db="EMBL/GenBank/DDBJ databases">
        <title>Ca. Dormibacterota MAGs.</title>
        <authorList>
            <person name="Montgomery K."/>
        </authorList>
    </citation>
    <scope>NUCLEOTIDE SEQUENCE [LARGE SCALE GENOMIC DNA]</scope>
    <source>
        <strain evidence="3">SC8811_S16_3</strain>
    </source>
</reference>